<sequence>MTRKIFDVRIYPGVTSGFDIILRVRGGITKHGSHPTIEAALEAAQAIQGRPTAQPVYVYARSLPELMAEAFAPAVGGMLKGRAK</sequence>
<name>A0ABV6CL46_9RHOB</name>
<comment type="caution">
    <text evidence="1">The sequence shown here is derived from an EMBL/GenBank/DDBJ whole genome shotgun (WGS) entry which is preliminary data.</text>
</comment>
<evidence type="ECO:0000313" key="1">
    <source>
        <dbReference type="EMBL" id="MFC0201474.1"/>
    </source>
</evidence>
<gene>
    <name evidence="1" type="ORF">ACFFIZ_14455</name>
</gene>
<evidence type="ECO:0000313" key="2">
    <source>
        <dbReference type="Proteomes" id="UP001589795"/>
    </source>
</evidence>
<keyword evidence="2" id="KW-1185">Reference proteome</keyword>
<reference evidence="1 2" key="1">
    <citation type="submission" date="2024-09" db="EMBL/GenBank/DDBJ databases">
        <authorList>
            <person name="Sun Q."/>
            <person name="Mori K."/>
        </authorList>
    </citation>
    <scope>NUCLEOTIDE SEQUENCE [LARGE SCALE GENOMIC DNA]</scope>
    <source>
        <strain evidence="1 2">CCM 7904</strain>
    </source>
</reference>
<proteinExistence type="predicted"/>
<protein>
    <submittedName>
        <fullName evidence="1">Uncharacterized protein</fullName>
    </submittedName>
</protein>
<dbReference type="EMBL" id="JBHLWQ010000135">
    <property type="protein sequence ID" value="MFC0201474.1"/>
    <property type="molecule type" value="Genomic_DNA"/>
</dbReference>
<dbReference type="RefSeq" id="WP_265507194.1">
    <property type="nucleotide sequence ID" value="NZ_JAOTBE010000026.1"/>
</dbReference>
<dbReference type="Proteomes" id="UP001589795">
    <property type="component" value="Unassembled WGS sequence"/>
</dbReference>
<organism evidence="1 2">
    <name type="scientific">Paracoccus rhizosphaerae</name>
    <dbReference type="NCBI Taxonomy" id="1133347"/>
    <lineage>
        <taxon>Bacteria</taxon>
        <taxon>Pseudomonadati</taxon>
        <taxon>Pseudomonadota</taxon>
        <taxon>Alphaproteobacteria</taxon>
        <taxon>Rhodobacterales</taxon>
        <taxon>Paracoccaceae</taxon>
        <taxon>Paracoccus</taxon>
    </lineage>
</organism>
<accession>A0ABV6CL46</accession>